<dbReference type="PANTHER" id="PTHR42812:SF12">
    <property type="entry name" value="BETA-XYLOSIDASE-RELATED"/>
    <property type="match status" value="1"/>
</dbReference>
<dbReference type="Pfam" id="PF04616">
    <property type="entry name" value="Glyco_hydro_43"/>
    <property type="match status" value="1"/>
</dbReference>
<evidence type="ECO:0000313" key="8">
    <source>
        <dbReference type="EMBL" id="TYP76833.1"/>
    </source>
</evidence>
<comment type="caution">
    <text evidence="8">The sequence shown here is derived from an EMBL/GenBank/DDBJ whole genome shotgun (WGS) entry which is preliminary data.</text>
</comment>
<dbReference type="PANTHER" id="PTHR42812">
    <property type="entry name" value="BETA-XYLOSIDASE"/>
    <property type="match status" value="1"/>
</dbReference>
<dbReference type="Pfam" id="PF17851">
    <property type="entry name" value="GH43_C2"/>
    <property type="match status" value="1"/>
</dbReference>
<dbReference type="Gene3D" id="2.115.10.20">
    <property type="entry name" value="Glycosyl hydrolase domain, family 43"/>
    <property type="match status" value="1"/>
</dbReference>
<dbReference type="SUPFAM" id="SSF75005">
    <property type="entry name" value="Arabinanase/levansucrase/invertase"/>
    <property type="match status" value="1"/>
</dbReference>
<dbReference type="GO" id="GO:0004553">
    <property type="term" value="F:hydrolase activity, hydrolyzing O-glycosyl compounds"/>
    <property type="evidence" value="ECO:0007669"/>
    <property type="project" value="InterPro"/>
</dbReference>
<dbReference type="CDD" id="cd09001">
    <property type="entry name" value="GH43_FsAxh1-like"/>
    <property type="match status" value="1"/>
</dbReference>
<organism evidence="8 9">
    <name type="scientific">Paenibacillus methanolicus</name>
    <dbReference type="NCBI Taxonomy" id="582686"/>
    <lineage>
        <taxon>Bacteria</taxon>
        <taxon>Bacillati</taxon>
        <taxon>Bacillota</taxon>
        <taxon>Bacilli</taxon>
        <taxon>Bacillales</taxon>
        <taxon>Paenibacillaceae</taxon>
        <taxon>Paenibacillus</taxon>
    </lineage>
</organism>
<dbReference type="InterPro" id="IPR041542">
    <property type="entry name" value="GH43_C2"/>
</dbReference>
<dbReference type="InterPro" id="IPR051795">
    <property type="entry name" value="Glycosyl_Hydrlase_43"/>
</dbReference>
<protein>
    <submittedName>
        <fullName evidence="8">Beta-xylosidase</fullName>
    </submittedName>
</protein>
<evidence type="ECO:0000256" key="2">
    <source>
        <dbReference type="ARBA" id="ARBA00022801"/>
    </source>
</evidence>
<feature type="active site" description="Proton acceptor" evidence="4">
    <location>
        <position position="24"/>
    </location>
</feature>
<keyword evidence="9" id="KW-1185">Reference proteome</keyword>
<dbReference type="OrthoDB" id="9801455at2"/>
<keyword evidence="3 6" id="KW-0326">Glycosidase</keyword>
<dbReference type="Proteomes" id="UP000323257">
    <property type="component" value="Unassembled WGS sequence"/>
</dbReference>
<dbReference type="InterPro" id="IPR013320">
    <property type="entry name" value="ConA-like_dom_sf"/>
</dbReference>
<evidence type="ECO:0000313" key="9">
    <source>
        <dbReference type="Proteomes" id="UP000323257"/>
    </source>
</evidence>
<evidence type="ECO:0000256" key="3">
    <source>
        <dbReference type="ARBA" id="ARBA00023295"/>
    </source>
</evidence>
<gene>
    <name evidence="8" type="ORF">BCM02_103497</name>
</gene>
<reference evidence="8 9" key="1">
    <citation type="submission" date="2019-07" db="EMBL/GenBank/DDBJ databases">
        <title>Genomic Encyclopedia of Type Strains, Phase III (KMG-III): the genomes of soil and plant-associated and newly described type strains.</title>
        <authorList>
            <person name="Whitman W."/>
        </authorList>
    </citation>
    <scope>NUCLEOTIDE SEQUENCE [LARGE SCALE GENOMIC DNA]</scope>
    <source>
        <strain evidence="8 9">BL24</strain>
    </source>
</reference>
<sequence>MNSTANEVSGTVIRNPVIWADVPDPSVIRVGTTYYMVSTSMHSMPGCPIMKSENLMDWEIVNYVYETLEDNDAHHLRNGQYVYGKGAWAASLREHEGTFYVCFSSLDMNRFYIYRTTDIEHGQWERSVILGLHHDPALLFDDGRVFVFHGNGNIRIVELTSDATELKKDGINQQLLETERDGIGLRCEGCHAYKRNGYYYLFFIEWPRTGNGRRRQICYRSRALQGPYERKVVLDDDMGYFNNGVAQGGIVDAPDSTWYAVLFQDHGAVGRIPCVVPVSWIEDWPVFGRDGAVPEAFDAPLPRSGAKPLVISDEFEYDDNRLALNWQWNHNPDNRLWSVTARPGWLRLMTGSQASSVLFARNTLTQRTEGPACSGSTRMDFSRMKPGDYAGLVAMQNRFGTVGIRIAANGDPCVEMCVNRGDGGEETAEQVRFAGKRIYLKIDFNFRNNTDIARFYYSMDGAAWIQIGDQLEMKYTLDHFMGYRIGLFNYASVRSGGCADFDYFRYSREA</sequence>
<feature type="site" description="Important for catalytic activity, responsible for pKa modulation of the active site Glu and correct orientation of both the proton donor and substrate" evidence="5">
    <location>
        <position position="135"/>
    </location>
</feature>
<accession>A0A5S5CFQ5</accession>
<feature type="domain" description="Beta-xylosidase C-terminal Concanavalin A-like" evidence="7">
    <location>
        <begin position="316"/>
        <end position="507"/>
    </location>
</feature>
<name>A0A5S5CFQ5_9BACL</name>
<evidence type="ECO:0000256" key="4">
    <source>
        <dbReference type="PIRSR" id="PIRSR606710-1"/>
    </source>
</evidence>
<feature type="active site" description="Proton donor" evidence="4">
    <location>
        <position position="188"/>
    </location>
</feature>
<comment type="similarity">
    <text evidence="1 6">Belongs to the glycosyl hydrolase 43 family.</text>
</comment>
<evidence type="ECO:0000259" key="7">
    <source>
        <dbReference type="Pfam" id="PF17851"/>
    </source>
</evidence>
<dbReference type="GO" id="GO:0005975">
    <property type="term" value="P:carbohydrate metabolic process"/>
    <property type="evidence" value="ECO:0007669"/>
    <property type="project" value="InterPro"/>
</dbReference>
<proteinExistence type="inferred from homology"/>
<dbReference type="InterPro" id="IPR006710">
    <property type="entry name" value="Glyco_hydro_43"/>
</dbReference>
<dbReference type="SUPFAM" id="SSF49899">
    <property type="entry name" value="Concanavalin A-like lectins/glucanases"/>
    <property type="match status" value="1"/>
</dbReference>
<evidence type="ECO:0000256" key="6">
    <source>
        <dbReference type="RuleBase" id="RU361187"/>
    </source>
</evidence>
<dbReference type="InterPro" id="IPR023296">
    <property type="entry name" value="Glyco_hydro_beta-prop_sf"/>
</dbReference>
<dbReference type="EMBL" id="VNHS01000003">
    <property type="protein sequence ID" value="TYP76833.1"/>
    <property type="molecule type" value="Genomic_DNA"/>
</dbReference>
<evidence type="ECO:0000256" key="5">
    <source>
        <dbReference type="PIRSR" id="PIRSR606710-2"/>
    </source>
</evidence>
<dbReference type="AlphaFoldDB" id="A0A5S5CFQ5"/>
<keyword evidence="2 6" id="KW-0378">Hydrolase</keyword>
<dbReference type="RefSeq" id="WP_148929194.1">
    <property type="nucleotide sequence ID" value="NZ_VNHS01000003.1"/>
</dbReference>
<dbReference type="Gene3D" id="2.60.120.200">
    <property type="match status" value="1"/>
</dbReference>
<evidence type="ECO:0000256" key="1">
    <source>
        <dbReference type="ARBA" id="ARBA00009865"/>
    </source>
</evidence>